<keyword evidence="1" id="KW-1185">Reference proteome</keyword>
<organism evidence="1 2">
    <name type="scientific">Limulus polyphemus</name>
    <name type="common">Atlantic horseshoe crab</name>
    <dbReference type="NCBI Taxonomy" id="6850"/>
    <lineage>
        <taxon>Eukaryota</taxon>
        <taxon>Metazoa</taxon>
        <taxon>Ecdysozoa</taxon>
        <taxon>Arthropoda</taxon>
        <taxon>Chelicerata</taxon>
        <taxon>Merostomata</taxon>
        <taxon>Xiphosura</taxon>
        <taxon>Limulidae</taxon>
        <taxon>Limulus</taxon>
    </lineage>
</organism>
<accession>A0ABM1TRL7</accession>
<dbReference type="PANTHER" id="PTHR21274">
    <property type="entry name" value="MECKELIN"/>
    <property type="match status" value="1"/>
</dbReference>
<dbReference type="GeneID" id="106474506"/>
<dbReference type="Pfam" id="PF09773">
    <property type="entry name" value="Meckelin"/>
    <property type="match status" value="1"/>
</dbReference>
<dbReference type="InterPro" id="IPR019170">
    <property type="entry name" value="Meckelin"/>
</dbReference>
<sequence length="121" mass="13917">MKNGDHVNKGKDTSKWQLVRRIFLTDPVTATEAKKTFIKRKPGANVFRYAKDISLFITLKNDDKTGTVYPPLLSVEYGESSYDDYMRDTEITITFSVSYHLDQEGRWKSISVSNLLLVSKF</sequence>
<proteinExistence type="predicted"/>
<gene>
    <name evidence="2" type="primary">LOC106474506</name>
</gene>
<evidence type="ECO:0000313" key="1">
    <source>
        <dbReference type="Proteomes" id="UP000694941"/>
    </source>
</evidence>
<name>A0ABM1TRL7_LIMPO</name>
<protein>
    <submittedName>
        <fullName evidence="2">Meckelin-like</fullName>
    </submittedName>
</protein>
<dbReference type="RefSeq" id="XP_022258523.1">
    <property type="nucleotide sequence ID" value="XM_022402815.1"/>
</dbReference>
<dbReference type="Proteomes" id="UP000694941">
    <property type="component" value="Unplaced"/>
</dbReference>
<dbReference type="PANTHER" id="PTHR21274:SF0">
    <property type="entry name" value="MECKELIN"/>
    <property type="match status" value="1"/>
</dbReference>
<reference evidence="2" key="1">
    <citation type="submission" date="2025-08" db="UniProtKB">
        <authorList>
            <consortium name="RefSeq"/>
        </authorList>
    </citation>
    <scope>IDENTIFICATION</scope>
    <source>
        <tissue evidence="2">Muscle</tissue>
    </source>
</reference>
<evidence type="ECO:0000313" key="2">
    <source>
        <dbReference type="RefSeq" id="XP_022258523.1"/>
    </source>
</evidence>